<protein>
    <submittedName>
        <fullName evidence="1">Uncharacterized protein</fullName>
    </submittedName>
</protein>
<accession>A0ABS1R526</accession>
<reference evidence="1 2" key="1">
    <citation type="submission" date="2021-01" db="EMBL/GenBank/DDBJ databases">
        <title>C459-1 draft genome sequence.</title>
        <authorList>
            <person name="Zhang X.-F."/>
        </authorList>
    </citation>
    <scope>NUCLEOTIDE SEQUENCE [LARGE SCALE GENOMIC DNA]</scope>
    <source>
        <strain evidence="2">C459-1</strain>
    </source>
</reference>
<comment type="caution">
    <text evidence="1">The sequence shown here is derived from an EMBL/GenBank/DDBJ whole genome shotgun (WGS) entry which is preliminary data.</text>
</comment>
<dbReference type="EMBL" id="JAERTY010000007">
    <property type="protein sequence ID" value="MBL1409797.1"/>
    <property type="molecule type" value="Genomic_DNA"/>
</dbReference>
<sequence length="48" mass="5697">MQHGYISKLKRLIFLPEVAEELHQNIFMAIWNERGTLPIAIINKLNYE</sequence>
<keyword evidence="2" id="KW-1185">Reference proteome</keyword>
<evidence type="ECO:0000313" key="2">
    <source>
        <dbReference type="Proteomes" id="UP000625283"/>
    </source>
</evidence>
<organism evidence="1 2">
    <name type="scientific">Sphingobacterium faecale</name>
    <dbReference type="NCBI Taxonomy" id="2803775"/>
    <lineage>
        <taxon>Bacteria</taxon>
        <taxon>Pseudomonadati</taxon>
        <taxon>Bacteroidota</taxon>
        <taxon>Sphingobacteriia</taxon>
        <taxon>Sphingobacteriales</taxon>
        <taxon>Sphingobacteriaceae</taxon>
        <taxon>Sphingobacterium</taxon>
    </lineage>
</organism>
<evidence type="ECO:0000313" key="1">
    <source>
        <dbReference type="EMBL" id="MBL1409797.1"/>
    </source>
</evidence>
<dbReference type="RefSeq" id="WP_202103511.1">
    <property type="nucleotide sequence ID" value="NZ_JAERTY010000007.1"/>
</dbReference>
<proteinExistence type="predicted"/>
<name>A0ABS1R526_9SPHI</name>
<gene>
    <name evidence="1" type="ORF">JKG61_13630</name>
</gene>
<dbReference type="Proteomes" id="UP000625283">
    <property type="component" value="Unassembled WGS sequence"/>
</dbReference>